<gene>
    <name evidence="10" type="primary">rnj</name>
    <name evidence="15" type="ORF">Clopa_0609</name>
</gene>
<dbReference type="Pfam" id="PF07521">
    <property type="entry name" value="RMMBL"/>
    <property type="match status" value="1"/>
</dbReference>
<dbReference type="Proteomes" id="UP000013523">
    <property type="component" value="Chromosome"/>
</dbReference>
<comment type="subunit">
    <text evidence="10">Homodimer, may be a subunit of the RNA degradosome.</text>
</comment>
<dbReference type="InterPro" id="IPR004613">
    <property type="entry name" value="RNase_J"/>
</dbReference>
<dbReference type="InterPro" id="IPR042173">
    <property type="entry name" value="RNase_J_2"/>
</dbReference>
<dbReference type="GO" id="GO:0004534">
    <property type="term" value="F:5'-3' RNA exonuclease activity"/>
    <property type="evidence" value="ECO:0007669"/>
    <property type="project" value="UniProtKB-UniRule"/>
</dbReference>
<evidence type="ECO:0000256" key="3">
    <source>
        <dbReference type="ARBA" id="ARBA00022722"/>
    </source>
</evidence>
<dbReference type="HOGENOM" id="CLU_008727_3_1_9"/>
<evidence type="ECO:0000256" key="1">
    <source>
        <dbReference type="ARBA" id="ARBA00004496"/>
    </source>
</evidence>
<evidence type="ECO:0000256" key="10">
    <source>
        <dbReference type="HAMAP-Rule" id="MF_01491"/>
    </source>
</evidence>
<keyword evidence="8 10" id="KW-0269">Exonuclease</keyword>
<evidence type="ECO:0000256" key="2">
    <source>
        <dbReference type="ARBA" id="ARBA00022490"/>
    </source>
</evidence>
<dbReference type="OrthoDB" id="9758375at2"/>
<feature type="binding site" evidence="13">
    <location>
        <position position="142"/>
    </location>
    <ligand>
        <name>Zn(2+)</name>
        <dbReference type="ChEBI" id="CHEBI:29105"/>
        <label>1</label>
        <note>catalytic</note>
    </ligand>
</feature>
<feature type="binding site" evidence="13">
    <location>
        <position position="444"/>
    </location>
    <ligand>
        <name>Ca(2+)</name>
        <dbReference type="ChEBI" id="CHEBI:29108"/>
    </ligand>
</feature>
<feature type="binding site" evidence="13">
    <location>
        <position position="78"/>
    </location>
    <ligand>
        <name>Zn(2+)</name>
        <dbReference type="ChEBI" id="CHEBI:29105"/>
        <label>2</label>
        <note>catalytic</note>
    </ligand>
</feature>
<feature type="binding site" evidence="13">
    <location>
        <position position="79"/>
    </location>
    <ligand>
        <name>Zn(2+)</name>
        <dbReference type="ChEBI" id="CHEBI:29105"/>
        <label>2</label>
        <note>catalytic</note>
    </ligand>
</feature>
<feature type="binding site" evidence="13">
    <location>
        <position position="391"/>
    </location>
    <ligand>
        <name>Zn(2+)</name>
        <dbReference type="ChEBI" id="CHEBI:29105"/>
        <label>1</label>
        <note>catalytic</note>
    </ligand>
</feature>
<dbReference type="PANTHER" id="PTHR43694">
    <property type="entry name" value="RIBONUCLEASE J"/>
    <property type="match status" value="1"/>
</dbReference>
<dbReference type="AlphaFoldDB" id="R4JXX1"/>
<keyword evidence="9 10" id="KW-0694">RNA-binding</keyword>
<dbReference type="Gene3D" id="3.10.20.580">
    <property type="match status" value="1"/>
</dbReference>
<evidence type="ECO:0000256" key="6">
    <source>
        <dbReference type="ARBA" id="ARBA00022801"/>
    </source>
</evidence>
<dbReference type="EC" id="3.1.-.-" evidence="10"/>
<keyword evidence="7 13" id="KW-0862">Zinc</keyword>
<feature type="domain" description="Metallo-beta-lactamase" evidence="14">
    <location>
        <begin position="21"/>
        <end position="216"/>
    </location>
</feature>
<comment type="subcellular location">
    <subcellularLocation>
        <location evidence="1 10">Cytoplasm</location>
    </subcellularLocation>
</comment>
<evidence type="ECO:0000256" key="4">
    <source>
        <dbReference type="ARBA" id="ARBA00022723"/>
    </source>
</evidence>
<comment type="function">
    <text evidence="10">An RNase that has 5'-3' exonuclease and possibly endonuclease activity. Involved in maturation of rRNA and in some organisms also mRNA maturation and/or decay.</text>
</comment>
<feature type="binding site" evidence="10 12">
    <location>
        <begin position="365"/>
        <end position="369"/>
    </location>
    <ligand>
        <name>substrate</name>
    </ligand>
</feature>
<feature type="active site" description="Proton acceptor" evidence="11">
    <location>
        <position position="369"/>
    </location>
</feature>
<protein>
    <recommendedName>
        <fullName evidence="10">Ribonuclease J</fullName>
        <shortName evidence="10">RNase J</shortName>
        <ecNumber evidence="10">3.1.-.-</ecNumber>
    </recommendedName>
</protein>
<feature type="binding site" evidence="13">
    <location>
        <position position="76"/>
    </location>
    <ligand>
        <name>Zn(2+)</name>
        <dbReference type="ChEBI" id="CHEBI:29105"/>
        <label>1</label>
        <note>catalytic</note>
    </ligand>
</feature>
<feature type="binding site" evidence="13">
    <location>
        <position position="164"/>
    </location>
    <ligand>
        <name>Zn(2+)</name>
        <dbReference type="ChEBI" id="CHEBI:29105"/>
        <label>2</label>
        <note>catalytic</note>
    </ligand>
</feature>
<evidence type="ECO:0000256" key="5">
    <source>
        <dbReference type="ARBA" id="ARBA00022759"/>
    </source>
</evidence>
<keyword evidence="10" id="KW-0698">rRNA processing</keyword>
<evidence type="ECO:0000313" key="15">
    <source>
        <dbReference type="EMBL" id="AGK95657.1"/>
    </source>
</evidence>
<comment type="cofactor">
    <cofactor evidence="13">
        <name>Zn(2+)</name>
        <dbReference type="ChEBI" id="CHEBI:29105"/>
    </cofactor>
    <text evidence="13">Binds 2 Zn(2+) ions per subunit. It is not clear if Zn(2+) or Mg(2+) is physiologically important.</text>
</comment>
<feature type="binding site" evidence="13">
    <location>
        <position position="49"/>
    </location>
    <ligand>
        <name>Ca(2+)</name>
        <dbReference type="ChEBI" id="CHEBI:29108"/>
    </ligand>
</feature>
<evidence type="ECO:0000256" key="7">
    <source>
        <dbReference type="ARBA" id="ARBA00022833"/>
    </source>
</evidence>
<dbReference type="SMART" id="SM00849">
    <property type="entry name" value="Lactamase_B"/>
    <property type="match status" value="1"/>
</dbReference>
<keyword evidence="13" id="KW-0106">Calcium</keyword>
<evidence type="ECO:0000256" key="9">
    <source>
        <dbReference type="ARBA" id="ARBA00022884"/>
    </source>
</evidence>
<feature type="binding site" evidence="12">
    <location>
        <begin position="233"/>
        <end position="235"/>
    </location>
    <ligand>
        <name>substrate</name>
    </ligand>
</feature>
<dbReference type="InterPro" id="IPR055132">
    <property type="entry name" value="RNase_J_b_CASP"/>
</dbReference>
<feature type="binding site" evidence="13">
    <location>
        <position position="51"/>
    </location>
    <ligand>
        <name>Ca(2+)</name>
        <dbReference type="ChEBI" id="CHEBI:29108"/>
    </ligand>
</feature>
<dbReference type="Pfam" id="PF22505">
    <property type="entry name" value="RNase_J_b_CASP"/>
    <property type="match status" value="1"/>
</dbReference>
<dbReference type="STRING" id="86416.Clopa_0609"/>
<dbReference type="GO" id="GO:0006364">
    <property type="term" value="P:rRNA processing"/>
    <property type="evidence" value="ECO:0007669"/>
    <property type="project" value="UniProtKB-UniRule"/>
</dbReference>
<dbReference type="RefSeq" id="WP_015613983.1">
    <property type="nucleotide sequence ID" value="NC_021182.1"/>
</dbReference>
<accession>R4JXX1</accession>
<evidence type="ECO:0000313" key="16">
    <source>
        <dbReference type="Proteomes" id="UP000013523"/>
    </source>
</evidence>
<dbReference type="InterPro" id="IPR011108">
    <property type="entry name" value="RMMBL"/>
</dbReference>
<keyword evidence="4 13" id="KW-0479">Metal-binding</keyword>
<evidence type="ECO:0000256" key="12">
    <source>
        <dbReference type="PIRSR" id="PIRSR004803-2"/>
    </source>
</evidence>
<dbReference type="Gene3D" id="3.60.15.10">
    <property type="entry name" value="Ribonuclease Z/Hydroxyacylglutathione hydrolase-like"/>
    <property type="match status" value="1"/>
</dbReference>
<dbReference type="InterPro" id="IPR036866">
    <property type="entry name" value="RibonucZ/Hydroxyglut_hydro"/>
</dbReference>
<dbReference type="SUPFAM" id="SSF56281">
    <property type="entry name" value="Metallo-hydrolase/oxidoreductase"/>
    <property type="match status" value="1"/>
</dbReference>
<dbReference type="InterPro" id="IPR041636">
    <property type="entry name" value="RNase_J_C"/>
</dbReference>
<keyword evidence="16" id="KW-1185">Reference proteome</keyword>
<dbReference type="FunFam" id="3.10.20.580:FF:000001">
    <property type="entry name" value="Ribonuclease J"/>
    <property type="match status" value="1"/>
</dbReference>
<dbReference type="HAMAP" id="MF_01491">
    <property type="entry name" value="RNase_J_bact"/>
    <property type="match status" value="1"/>
</dbReference>
<dbReference type="NCBIfam" id="TIGR00649">
    <property type="entry name" value="MG423"/>
    <property type="match status" value="1"/>
</dbReference>
<dbReference type="CDD" id="cd07714">
    <property type="entry name" value="RNaseJ_MBL-fold"/>
    <property type="match status" value="1"/>
</dbReference>
<keyword evidence="6 10" id="KW-0378">Hydrolase</keyword>
<feature type="active site" description="Proton donor" evidence="11">
    <location>
        <position position="196"/>
    </location>
</feature>
<reference evidence="15 16" key="1">
    <citation type="submission" date="2012-01" db="EMBL/GenBank/DDBJ databases">
        <title>Complete sequence of chromosome of Clostridium pasteurianum BC1.</title>
        <authorList>
            <consortium name="US DOE Joint Genome Institute"/>
            <person name="Lucas S."/>
            <person name="Han J."/>
            <person name="Lapidus A."/>
            <person name="Cheng J.-F."/>
            <person name="Goodwin L."/>
            <person name="Pitluck S."/>
            <person name="Peters L."/>
            <person name="Mikhailova N."/>
            <person name="Teshima H."/>
            <person name="Detter J.C."/>
            <person name="Han C."/>
            <person name="Tapia R."/>
            <person name="Land M."/>
            <person name="Hauser L."/>
            <person name="Kyrpides N."/>
            <person name="Ivanova N."/>
            <person name="Pagani I."/>
            <person name="Dunn J."/>
            <person name="Taghavi S."/>
            <person name="Francis A."/>
            <person name="van der Lelie D."/>
            <person name="Woyke T."/>
        </authorList>
    </citation>
    <scope>NUCLEOTIDE SEQUENCE [LARGE SCALE GENOMIC DNA]</scope>
    <source>
        <strain evidence="15 16">BC1</strain>
    </source>
</reference>
<evidence type="ECO:0000256" key="11">
    <source>
        <dbReference type="PIRSR" id="PIRSR004803-1"/>
    </source>
</evidence>
<dbReference type="KEGG" id="cpas:Clopa_0609"/>
<evidence type="ECO:0000256" key="8">
    <source>
        <dbReference type="ARBA" id="ARBA00022839"/>
    </source>
</evidence>
<dbReference type="Gene3D" id="3.40.50.10710">
    <property type="entry name" value="Metallo-hydrolase/oxidoreductase"/>
    <property type="match status" value="1"/>
</dbReference>
<dbReference type="InterPro" id="IPR030854">
    <property type="entry name" value="RNase_J_bac"/>
</dbReference>
<sequence>MIKKSKNKVKVIPLGGLGEIGKNITAIEYDNEIIIIDCGLAFPDTEMYGIDLVIPDITYLLNNSEKVKGFVLTHGHEDHIGALPYVLKQLNVPVYGTKLTLGLVKSKLEEHNMLSDCTLLEVKPGEEVKTENFRVEFIRTCHSISDACALAIHTPEGIIVHTGDFKIDYTPIDGELIDLQRFSKFGKRKVLLLMADSTNVERPGYTVSEKIIGENLTRIFGTAKGRVIVASFASNINRVQQIINSSLSYGRKVAFSGRSMEKISNIAIELGYMHLPEDQLISVDDINKYPSDKVTIITTGSQGEPMAALSRIAYSSHKKITIEKGDLIIISASPIPGNQRLISKVIDELFKKGAEVIYNALEEVHVSGHACQEELKLIHKLVNPKFFMPVHGEYRHLKQHELLAKKLGMDSKNIFVLETGQVLELSRNSARKSGIVTSGSIMVDGLGIGDVGNIVLRDRKHLSQDGILTVVVTIDKASFSILSGPEIITRGFVYVKESGNLLNEATTLVKSELDTCMDKKITEWSVIKSNIRHSLGEFLYNKTRRKPIILPIIMEI</sequence>
<proteinExistence type="inferred from homology"/>
<dbReference type="GO" id="GO:0003723">
    <property type="term" value="F:RNA binding"/>
    <property type="evidence" value="ECO:0007669"/>
    <property type="project" value="UniProtKB-UniRule"/>
</dbReference>
<dbReference type="GO" id="GO:0004521">
    <property type="term" value="F:RNA endonuclease activity"/>
    <property type="evidence" value="ECO:0007669"/>
    <property type="project" value="UniProtKB-UniRule"/>
</dbReference>
<dbReference type="GO" id="GO:0005737">
    <property type="term" value="C:cytoplasm"/>
    <property type="evidence" value="ECO:0007669"/>
    <property type="project" value="UniProtKB-SubCell"/>
</dbReference>
<organism evidence="15 16">
    <name type="scientific">Clostridium pasteurianum BC1</name>
    <dbReference type="NCBI Taxonomy" id="86416"/>
    <lineage>
        <taxon>Bacteria</taxon>
        <taxon>Bacillati</taxon>
        <taxon>Bacillota</taxon>
        <taxon>Clostridia</taxon>
        <taxon>Eubacteriales</taxon>
        <taxon>Clostridiaceae</taxon>
        <taxon>Clostridium</taxon>
    </lineage>
</organism>
<dbReference type="InterPro" id="IPR001279">
    <property type="entry name" value="Metallo-B-lactamas"/>
</dbReference>
<dbReference type="GO" id="GO:0008270">
    <property type="term" value="F:zinc ion binding"/>
    <property type="evidence" value="ECO:0007669"/>
    <property type="project" value="InterPro"/>
</dbReference>
<evidence type="ECO:0000259" key="14">
    <source>
        <dbReference type="SMART" id="SM00849"/>
    </source>
</evidence>
<dbReference type="PATRIC" id="fig|86416.3.peg.591"/>
<keyword evidence="5 10" id="KW-0255">Endonuclease</keyword>
<dbReference type="PIRSF" id="PIRSF004803">
    <property type="entry name" value="RnjA"/>
    <property type="match status" value="1"/>
</dbReference>
<comment type="cofactor">
    <cofactor evidence="13">
        <name>Ca(2+)</name>
        <dbReference type="ChEBI" id="CHEBI:29108"/>
    </cofactor>
    <text evidence="13">Binds 1 Ca(2+) cation per subunit. Seen in 1 crystal structure, it is not clear if it is physiologically important.</text>
</comment>
<dbReference type="PANTHER" id="PTHR43694:SF1">
    <property type="entry name" value="RIBONUCLEASE J"/>
    <property type="match status" value="1"/>
</dbReference>
<keyword evidence="2 10" id="KW-0963">Cytoplasm</keyword>
<name>R4JXX1_CLOPA</name>
<dbReference type="eggNOG" id="COG0595">
    <property type="taxonomic scope" value="Bacteria"/>
</dbReference>
<dbReference type="Pfam" id="PF17770">
    <property type="entry name" value="RNase_J_C"/>
    <property type="match status" value="1"/>
</dbReference>
<dbReference type="Pfam" id="PF00753">
    <property type="entry name" value="Lactamase_B"/>
    <property type="match status" value="1"/>
</dbReference>
<dbReference type="EMBL" id="CP003261">
    <property type="protein sequence ID" value="AGK95657.1"/>
    <property type="molecule type" value="Genomic_DNA"/>
</dbReference>
<keyword evidence="3 10" id="KW-0540">Nuclease</keyword>
<feature type="binding site" evidence="13">
    <location>
        <position position="74"/>
    </location>
    <ligand>
        <name>Zn(2+)</name>
        <dbReference type="ChEBI" id="CHEBI:29105"/>
        <label>1</label>
        <note>catalytic</note>
    </ligand>
</feature>
<comment type="similarity">
    <text evidence="10">Belongs to the metallo-beta-lactamase superfamily. RNA-metabolizing metallo-beta-lactamase-like family. Bacterial RNase J subfamily.</text>
</comment>
<evidence type="ECO:0000256" key="13">
    <source>
        <dbReference type="PIRSR" id="PIRSR004803-3"/>
    </source>
</evidence>